<sequence length="110" mass="12855">MIDLTNVRKWKDELVVDHINCGRALSLNCKDKLLEAFAIKMCIQKIKSRNFKELTIPTHDMELSIVNHFDNQRRTKRDSKRSERIVKPNVKESMAIKTIMSKSLPIMEIS</sequence>
<organism evidence="1">
    <name type="scientific">Sesamum latifolium</name>
    <dbReference type="NCBI Taxonomy" id="2727402"/>
    <lineage>
        <taxon>Eukaryota</taxon>
        <taxon>Viridiplantae</taxon>
        <taxon>Streptophyta</taxon>
        <taxon>Embryophyta</taxon>
        <taxon>Tracheophyta</taxon>
        <taxon>Spermatophyta</taxon>
        <taxon>Magnoliopsida</taxon>
        <taxon>eudicotyledons</taxon>
        <taxon>Gunneridae</taxon>
        <taxon>Pentapetalae</taxon>
        <taxon>asterids</taxon>
        <taxon>lamiids</taxon>
        <taxon>Lamiales</taxon>
        <taxon>Pedaliaceae</taxon>
        <taxon>Sesamum</taxon>
    </lineage>
</organism>
<comment type="caution">
    <text evidence="1">The sequence shown here is derived from an EMBL/GenBank/DDBJ whole genome shotgun (WGS) entry which is preliminary data.</text>
</comment>
<reference evidence="1" key="1">
    <citation type="submission" date="2020-06" db="EMBL/GenBank/DDBJ databases">
        <authorList>
            <person name="Li T."/>
            <person name="Hu X."/>
            <person name="Zhang T."/>
            <person name="Song X."/>
            <person name="Zhang H."/>
            <person name="Dai N."/>
            <person name="Sheng W."/>
            <person name="Hou X."/>
            <person name="Wei L."/>
        </authorList>
    </citation>
    <scope>NUCLEOTIDE SEQUENCE</scope>
    <source>
        <strain evidence="1">KEN1</strain>
        <tissue evidence="1">Leaf</tissue>
    </source>
</reference>
<evidence type="ECO:0000313" key="1">
    <source>
        <dbReference type="EMBL" id="KAL0456041.1"/>
    </source>
</evidence>
<reference evidence="1" key="2">
    <citation type="journal article" date="2024" name="Plant">
        <title>Genomic evolution and insights into agronomic trait innovations of Sesamum species.</title>
        <authorList>
            <person name="Miao H."/>
            <person name="Wang L."/>
            <person name="Qu L."/>
            <person name="Liu H."/>
            <person name="Sun Y."/>
            <person name="Le M."/>
            <person name="Wang Q."/>
            <person name="Wei S."/>
            <person name="Zheng Y."/>
            <person name="Lin W."/>
            <person name="Duan Y."/>
            <person name="Cao H."/>
            <person name="Xiong S."/>
            <person name="Wang X."/>
            <person name="Wei L."/>
            <person name="Li C."/>
            <person name="Ma Q."/>
            <person name="Ju M."/>
            <person name="Zhao R."/>
            <person name="Li G."/>
            <person name="Mu C."/>
            <person name="Tian Q."/>
            <person name="Mei H."/>
            <person name="Zhang T."/>
            <person name="Gao T."/>
            <person name="Zhang H."/>
        </authorList>
    </citation>
    <scope>NUCLEOTIDE SEQUENCE</scope>
    <source>
        <strain evidence="1">KEN1</strain>
    </source>
</reference>
<protein>
    <submittedName>
        <fullName evidence="1">Uncharacterized protein</fullName>
    </submittedName>
</protein>
<dbReference type="EMBL" id="JACGWN010000003">
    <property type="protein sequence ID" value="KAL0456041.1"/>
    <property type="molecule type" value="Genomic_DNA"/>
</dbReference>
<gene>
    <name evidence="1" type="ORF">Slati_0943300</name>
</gene>
<proteinExistence type="predicted"/>
<dbReference type="AlphaFoldDB" id="A0AAW2XUP2"/>
<name>A0AAW2XUP2_9LAMI</name>
<accession>A0AAW2XUP2</accession>